<dbReference type="PATRIC" id="fig|59750.3.peg.3592"/>
<evidence type="ECO:0008006" key="3">
    <source>
        <dbReference type="Google" id="ProtNLM"/>
    </source>
</evidence>
<organism evidence="1 2">
    <name type="scientific">Mycolicibacterium wolinskyi</name>
    <dbReference type="NCBI Taxonomy" id="59750"/>
    <lineage>
        <taxon>Bacteria</taxon>
        <taxon>Bacillati</taxon>
        <taxon>Actinomycetota</taxon>
        <taxon>Actinomycetes</taxon>
        <taxon>Mycobacteriales</taxon>
        <taxon>Mycobacteriaceae</taxon>
        <taxon>Mycolicibacterium</taxon>
    </lineage>
</organism>
<gene>
    <name evidence="1" type="ORF">AFM11_28565</name>
</gene>
<dbReference type="Proteomes" id="UP000070612">
    <property type="component" value="Unassembled WGS sequence"/>
</dbReference>
<evidence type="ECO:0000313" key="1">
    <source>
        <dbReference type="EMBL" id="KWX20854.1"/>
    </source>
</evidence>
<evidence type="ECO:0000313" key="2">
    <source>
        <dbReference type="Proteomes" id="UP000070612"/>
    </source>
</evidence>
<comment type="caution">
    <text evidence="1">The sequence shown here is derived from an EMBL/GenBank/DDBJ whole genome shotgun (WGS) entry which is preliminary data.</text>
</comment>
<keyword evidence="2" id="KW-1185">Reference proteome</keyword>
<proteinExistence type="predicted"/>
<reference evidence="1 2" key="1">
    <citation type="submission" date="2015-07" db="EMBL/GenBank/DDBJ databases">
        <title>A draft genome sequence of Mycobacterium wolinskyi.</title>
        <authorList>
            <person name="de Man T.J."/>
            <person name="Perry K.A."/>
            <person name="Coulliette A.D."/>
            <person name="Jensen B."/>
            <person name="Toney N.C."/>
            <person name="Limbago B.M."/>
            <person name="Noble-Wang J."/>
        </authorList>
    </citation>
    <scope>NUCLEOTIDE SEQUENCE [LARGE SCALE GENOMIC DNA]</scope>
    <source>
        <strain evidence="1 2">CDC_01</strain>
    </source>
</reference>
<name>A0A132PF02_9MYCO</name>
<accession>A0A132PF02</accession>
<protein>
    <recommendedName>
        <fullName evidence="3">RNA polymerase subunit sigma-70</fullName>
    </recommendedName>
</protein>
<dbReference type="AlphaFoldDB" id="A0A132PF02"/>
<sequence>MPADLGPDPVIADLLSGASLRELAHARDDLERAQERYDNAVLAGRKAGLSWGEIGEILGVSKQKLHSRYRSRDLST</sequence>
<dbReference type="EMBL" id="LGTW01000024">
    <property type="protein sequence ID" value="KWX20854.1"/>
    <property type="molecule type" value="Genomic_DNA"/>
</dbReference>